<reference evidence="1 2" key="1">
    <citation type="journal article" date="2011" name="Stand. Genomic Sci.">
        <title>Non-contiguous finished genome sequence and contextual data of the filamentous soil bacterium Ktedonobacter racemifer type strain (SOSP1-21).</title>
        <authorList>
            <person name="Chang Y.J."/>
            <person name="Land M."/>
            <person name="Hauser L."/>
            <person name="Chertkov O."/>
            <person name="Del Rio T.G."/>
            <person name="Nolan M."/>
            <person name="Copeland A."/>
            <person name="Tice H."/>
            <person name="Cheng J.F."/>
            <person name="Lucas S."/>
            <person name="Han C."/>
            <person name="Goodwin L."/>
            <person name="Pitluck S."/>
            <person name="Ivanova N."/>
            <person name="Ovchinikova G."/>
            <person name="Pati A."/>
            <person name="Chen A."/>
            <person name="Palaniappan K."/>
            <person name="Mavromatis K."/>
            <person name="Liolios K."/>
            <person name="Brettin T."/>
            <person name="Fiebig A."/>
            <person name="Rohde M."/>
            <person name="Abt B."/>
            <person name="Goker M."/>
            <person name="Detter J.C."/>
            <person name="Woyke T."/>
            <person name="Bristow J."/>
            <person name="Eisen J.A."/>
            <person name="Markowitz V."/>
            <person name="Hugenholtz P."/>
            <person name="Kyrpides N.C."/>
            <person name="Klenk H.P."/>
            <person name="Lapidus A."/>
        </authorList>
    </citation>
    <scope>NUCLEOTIDE SEQUENCE [LARGE SCALE GENOMIC DNA]</scope>
    <source>
        <strain evidence="2">DSM 44963</strain>
    </source>
</reference>
<protein>
    <submittedName>
        <fullName evidence="1">Uncharacterized protein</fullName>
    </submittedName>
</protein>
<dbReference type="AlphaFoldDB" id="D6TR36"/>
<comment type="caution">
    <text evidence="1">The sequence shown here is derived from an EMBL/GenBank/DDBJ whole genome shotgun (WGS) entry which is preliminary data.</text>
</comment>
<dbReference type="InParanoid" id="D6TR36"/>
<name>D6TR36_KTERA</name>
<dbReference type="EMBL" id="ADVG01000002">
    <property type="protein sequence ID" value="EFH85907.1"/>
    <property type="molecule type" value="Genomic_DNA"/>
</dbReference>
<proteinExistence type="predicted"/>
<keyword evidence="2" id="KW-1185">Reference proteome</keyword>
<evidence type="ECO:0000313" key="2">
    <source>
        <dbReference type="Proteomes" id="UP000004508"/>
    </source>
</evidence>
<sequence length="50" mass="5468">MVRVTISIITISKEGWVVLFGTAFQSDLGIVNLTILMLLTTDPILDECSV</sequence>
<organism evidence="1 2">
    <name type="scientific">Ktedonobacter racemifer DSM 44963</name>
    <dbReference type="NCBI Taxonomy" id="485913"/>
    <lineage>
        <taxon>Bacteria</taxon>
        <taxon>Bacillati</taxon>
        <taxon>Chloroflexota</taxon>
        <taxon>Ktedonobacteria</taxon>
        <taxon>Ktedonobacterales</taxon>
        <taxon>Ktedonobacteraceae</taxon>
        <taxon>Ktedonobacter</taxon>
    </lineage>
</organism>
<gene>
    <name evidence="1" type="ORF">Krac_7164</name>
</gene>
<accession>D6TR36</accession>
<dbReference type="Proteomes" id="UP000004508">
    <property type="component" value="Unassembled WGS sequence"/>
</dbReference>
<evidence type="ECO:0000313" key="1">
    <source>
        <dbReference type="EMBL" id="EFH85907.1"/>
    </source>
</evidence>